<reference evidence="3" key="1">
    <citation type="journal article" date="2019" name="Int. J. Syst. Evol. Microbiol.">
        <title>The Global Catalogue of Microorganisms (GCM) 10K type strain sequencing project: providing services to taxonomists for standard genome sequencing and annotation.</title>
        <authorList>
            <consortium name="The Broad Institute Genomics Platform"/>
            <consortium name="The Broad Institute Genome Sequencing Center for Infectious Disease"/>
            <person name="Wu L."/>
            <person name="Ma J."/>
        </authorList>
    </citation>
    <scope>NUCLEOTIDE SEQUENCE [LARGE SCALE GENOMIC DNA]</scope>
    <source>
        <strain evidence="3">CGMCC 4.7638</strain>
    </source>
</reference>
<evidence type="ECO:0000313" key="2">
    <source>
        <dbReference type="EMBL" id="MFD2481917.1"/>
    </source>
</evidence>
<evidence type="ECO:0000313" key="3">
    <source>
        <dbReference type="Proteomes" id="UP001597542"/>
    </source>
</evidence>
<name>A0ABW5HY51_9PSEU</name>
<feature type="region of interest" description="Disordered" evidence="1">
    <location>
        <begin position="1"/>
        <end position="43"/>
    </location>
</feature>
<organism evidence="2 3">
    <name type="scientific">Amycolatopsis albidoflavus</name>
    <dbReference type="NCBI Taxonomy" id="102226"/>
    <lineage>
        <taxon>Bacteria</taxon>
        <taxon>Bacillati</taxon>
        <taxon>Actinomycetota</taxon>
        <taxon>Actinomycetes</taxon>
        <taxon>Pseudonocardiales</taxon>
        <taxon>Pseudonocardiaceae</taxon>
        <taxon>Amycolatopsis</taxon>
    </lineage>
</organism>
<evidence type="ECO:0000256" key="1">
    <source>
        <dbReference type="SAM" id="MobiDB-lite"/>
    </source>
</evidence>
<sequence length="43" mass="4573">MGRDWLAEERFRGAGVTGGESTIGPANPPSRLKNDTGPAIRPH</sequence>
<proteinExistence type="predicted"/>
<dbReference type="Proteomes" id="UP001597542">
    <property type="component" value="Unassembled WGS sequence"/>
</dbReference>
<dbReference type="EMBL" id="JBHUKQ010000011">
    <property type="protein sequence ID" value="MFD2481917.1"/>
    <property type="molecule type" value="Genomic_DNA"/>
</dbReference>
<keyword evidence="3" id="KW-1185">Reference proteome</keyword>
<dbReference type="RefSeq" id="WP_344279005.1">
    <property type="nucleotide sequence ID" value="NZ_BAAAHV010000016.1"/>
</dbReference>
<protein>
    <submittedName>
        <fullName evidence="2">Uncharacterized protein</fullName>
    </submittedName>
</protein>
<accession>A0ABW5HY51</accession>
<gene>
    <name evidence="2" type="ORF">ACFSUT_16645</name>
</gene>
<comment type="caution">
    <text evidence="2">The sequence shown here is derived from an EMBL/GenBank/DDBJ whole genome shotgun (WGS) entry which is preliminary data.</text>
</comment>
<feature type="compositionally biased region" description="Basic and acidic residues" evidence="1">
    <location>
        <begin position="1"/>
        <end position="12"/>
    </location>
</feature>